<feature type="transmembrane region" description="Helical" evidence="6">
    <location>
        <begin position="40"/>
        <end position="65"/>
    </location>
</feature>
<accession>A0A086XRR1</accession>
<keyword evidence="2" id="KW-1003">Cell membrane</keyword>
<dbReference type="PANTHER" id="PTHR30086">
    <property type="entry name" value="ARGININE EXPORTER PROTEIN ARGO"/>
    <property type="match status" value="1"/>
</dbReference>
<dbReference type="EMBL" id="JFZB01000037">
    <property type="protein sequence ID" value="KFI24711.1"/>
    <property type="molecule type" value="Genomic_DNA"/>
</dbReference>
<evidence type="ECO:0000256" key="1">
    <source>
        <dbReference type="ARBA" id="ARBA00004651"/>
    </source>
</evidence>
<protein>
    <submittedName>
        <fullName evidence="7">Transporter</fullName>
    </submittedName>
</protein>
<keyword evidence="5 6" id="KW-0472">Membrane</keyword>
<keyword evidence="4 6" id="KW-1133">Transmembrane helix</keyword>
<dbReference type="eggNOG" id="COG1280">
    <property type="taxonomic scope" value="Bacteria"/>
</dbReference>
<dbReference type="AlphaFoldDB" id="A0A086XRR1"/>
<feature type="transmembrane region" description="Helical" evidence="6">
    <location>
        <begin position="6"/>
        <end position="28"/>
    </location>
</feature>
<dbReference type="OrthoDB" id="9804822at2"/>
<gene>
    <name evidence="7" type="ORF">CG50_08280</name>
</gene>
<organism evidence="7 8">
    <name type="scientific">Paenirhodobacter enshiensis</name>
    <dbReference type="NCBI Taxonomy" id="1105367"/>
    <lineage>
        <taxon>Bacteria</taxon>
        <taxon>Pseudomonadati</taxon>
        <taxon>Pseudomonadota</taxon>
        <taxon>Alphaproteobacteria</taxon>
        <taxon>Rhodobacterales</taxon>
        <taxon>Rhodobacter group</taxon>
        <taxon>Paenirhodobacter</taxon>
    </lineage>
</organism>
<comment type="subcellular location">
    <subcellularLocation>
        <location evidence="1">Cell membrane</location>
        <topology evidence="1">Multi-pass membrane protein</topology>
    </subcellularLocation>
</comment>
<reference evidence="7 8" key="1">
    <citation type="submission" date="2014-03" db="EMBL/GenBank/DDBJ databases">
        <title>Genome of Paenirhodobacter enshiensis DW2-9.</title>
        <authorList>
            <person name="Wang D."/>
            <person name="Wang G."/>
        </authorList>
    </citation>
    <scope>NUCLEOTIDE SEQUENCE [LARGE SCALE GENOMIC DNA]</scope>
    <source>
        <strain evidence="7 8">DW2-9</strain>
    </source>
</reference>
<evidence type="ECO:0000256" key="2">
    <source>
        <dbReference type="ARBA" id="ARBA00022475"/>
    </source>
</evidence>
<dbReference type="Proteomes" id="UP000028824">
    <property type="component" value="Unassembled WGS sequence"/>
</dbReference>
<dbReference type="GO" id="GO:0005886">
    <property type="term" value="C:plasma membrane"/>
    <property type="evidence" value="ECO:0007669"/>
    <property type="project" value="UniProtKB-SubCell"/>
</dbReference>
<evidence type="ECO:0000313" key="7">
    <source>
        <dbReference type="EMBL" id="KFI24711.1"/>
    </source>
</evidence>
<comment type="caution">
    <text evidence="7">The sequence shown here is derived from an EMBL/GenBank/DDBJ whole genome shotgun (WGS) entry which is preliminary data.</text>
</comment>
<keyword evidence="3 6" id="KW-0812">Transmembrane</keyword>
<evidence type="ECO:0000256" key="6">
    <source>
        <dbReference type="SAM" id="Phobius"/>
    </source>
</evidence>
<evidence type="ECO:0000256" key="4">
    <source>
        <dbReference type="ARBA" id="ARBA00022989"/>
    </source>
</evidence>
<dbReference type="PANTHER" id="PTHR30086:SF21">
    <property type="entry name" value="TRANSPORT PROTEIN"/>
    <property type="match status" value="1"/>
</dbReference>
<dbReference type="STRING" id="1105367.CG50_08280"/>
<sequence>MTLGALIAIYLVQLGAAISPGPAILMAARTGLRDGHRAGAWLSVGIGLGACLWAVTALFGLSVLFRAAPALLSAMKIAGALYLLWFAFKIWRHAPDPVSDGGETATPRGPLGLIWLGLSTQIANPKPALFFGTVFLTFVPPQAPLWSYAAILLIVFFNDTGCAMLVSRIFAFERTRRAYLGLKTVIERIFGGLLALLGLKLALT</sequence>
<evidence type="ECO:0000313" key="8">
    <source>
        <dbReference type="Proteomes" id="UP000028824"/>
    </source>
</evidence>
<dbReference type="RefSeq" id="WP_036639515.1">
    <property type="nucleotide sequence ID" value="NZ_JFZB01000037.1"/>
</dbReference>
<feature type="transmembrane region" description="Helical" evidence="6">
    <location>
        <begin position="145"/>
        <end position="166"/>
    </location>
</feature>
<keyword evidence="8" id="KW-1185">Reference proteome</keyword>
<feature type="transmembrane region" description="Helical" evidence="6">
    <location>
        <begin position="71"/>
        <end position="91"/>
    </location>
</feature>
<evidence type="ECO:0000256" key="3">
    <source>
        <dbReference type="ARBA" id="ARBA00022692"/>
    </source>
</evidence>
<dbReference type="Pfam" id="PF01810">
    <property type="entry name" value="LysE"/>
    <property type="match status" value="1"/>
</dbReference>
<proteinExistence type="predicted"/>
<evidence type="ECO:0000256" key="5">
    <source>
        <dbReference type="ARBA" id="ARBA00023136"/>
    </source>
</evidence>
<dbReference type="InterPro" id="IPR001123">
    <property type="entry name" value="LeuE-type"/>
</dbReference>
<dbReference type="GO" id="GO:0015171">
    <property type="term" value="F:amino acid transmembrane transporter activity"/>
    <property type="evidence" value="ECO:0007669"/>
    <property type="project" value="TreeGrafter"/>
</dbReference>
<name>A0A086XRR1_9RHOB</name>